<dbReference type="PANTHER" id="PTHR43388:SF1">
    <property type="entry name" value="HYDROGENASE MATURATION FACTOR HOXX"/>
    <property type="match status" value="1"/>
</dbReference>
<dbReference type="SUPFAM" id="SSF53328">
    <property type="entry name" value="Formyltransferase"/>
    <property type="match status" value="1"/>
</dbReference>
<sequence>MKVLLLSSAYNSLTQQVHVELKALGYRVGVAAATTGEAMRQAVHQFQPDLVLCPMLAQIIPRDIWERYTCIILHPGIVGDRGGNSLDWAILNEETHWGVTAVQAADEVDSGAIWATYEFKMRAASKSSLYRDEVARAAVKAMLVAVRRFESRMFVPAPLDYSRLDVRGRFRPFVKPKERQIDWQCDSVATILRKIRSADGAPGVLDEIDGLPVYLYGAHEEGSLVGKPGQIIAQRHGAICRAAVDGAVWISHLKRKGEHPNDYFKLPATMVLGDRLADVPEAPLAIHAENCGATFRDIWYEERNDVGYVNFRFYNGAMGTDHCRRLEQATMYARQRPTKVIVLFGGQDFWSNGIHLNLIEAAADPAEESWRNINAMNDFVLSLLTATDHLTIAAMYGSAGAGGVMMALDADRVLAREGIVLNPHYKGMGGLYGSEYWTYSLPKRVGVVRAKQLTEQCLPISVREAKAIGLIDDIIIQDDLGNGSFGRFKSQIVRIAENFARSEHLAALLERKRAEREADEKIKPLEQYRFEELAEMNQNFWGEDRSYHLARSAFVRKQPRPGHLKCFVALENEVENEPSDEIKSISASRYALPTGGWAEHQPAA</sequence>
<dbReference type="InterPro" id="IPR011034">
    <property type="entry name" value="Formyl_transferase-like_C_sf"/>
</dbReference>
<dbReference type="RefSeq" id="WP_317963590.1">
    <property type="nucleotide sequence ID" value="NZ_OX458333.1"/>
</dbReference>
<dbReference type="Pfam" id="PF00551">
    <property type="entry name" value="Formyl_trans_N"/>
    <property type="match status" value="1"/>
</dbReference>
<organism evidence="3 4">
    <name type="scientific">Methylocaldum szegediense</name>
    <dbReference type="NCBI Taxonomy" id="73780"/>
    <lineage>
        <taxon>Bacteria</taxon>
        <taxon>Pseudomonadati</taxon>
        <taxon>Pseudomonadota</taxon>
        <taxon>Gammaproteobacteria</taxon>
        <taxon>Methylococcales</taxon>
        <taxon>Methylococcaceae</taxon>
        <taxon>Methylocaldum</taxon>
    </lineage>
</organism>
<dbReference type="InterPro" id="IPR009188">
    <property type="entry name" value="NiFe-hyd_mat_HypX/HoxX"/>
</dbReference>
<dbReference type="SUPFAM" id="SSF50486">
    <property type="entry name" value="FMT C-terminal domain-like"/>
    <property type="match status" value="1"/>
</dbReference>
<proteinExistence type="predicted"/>
<dbReference type="CDD" id="cd08650">
    <property type="entry name" value="FMT_core_HypX_N"/>
    <property type="match status" value="1"/>
</dbReference>
<dbReference type="InterPro" id="IPR002376">
    <property type="entry name" value="Formyl_transf_N"/>
</dbReference>
<dbReference type="InterPro" id="IPR005793">
    <property type="entry name" value="Formyl_trans_C"/>
</dbReference>
<evidence type="ECO:0000313" key="4">
    <source>
        <dbReference type="Proteomes" id="UP001162030"/>
    </source>
</evidence>
<dbReference type="InterPro" id="IPR047180">
    <property type="entry name" value="HoxX-like"/>
</dbReference>
<dbReference type="Pfam" id="PF00378">
    <property type="entry name" value="ECH_1"/>
    <property type="match status" value="1"/>
</dbReference>
<feature type="domain" description="Formyl transferase N-terminal" evidence="1">
    <location>
        <begin position="35"/>
        <end position="145"/>
    </location>
</feature>
<dbReference type="Gene3D" id="3.40.50.12230">
    <property type="match status" value="1"/>
</dbReference>
<dbReference type="Proteomes" id="UP001162030">
    <property type="component" value="Chromosome"/>
</dbReference>
<name>A0ABN8WZ34_9GAMM</name>
<dbReference type="EMBL" id="OX458333">
    <property type="protein sequence ID" value="CAI8717407.1"/>
    <property type="molecule type" value="Genomic_DNA"/>
</dbReference>
<dbReference type="InterPro" id="IPR036477">
    <property type="entry name" value="Formyl_transf_N_sf"/>
</dbReference>
<dbReference type="CDD" id="cd08701">
    <property type="entry name" value="FMT_C_HypX"/>
    <property type="match status" value="1"/>
</dbReference>
<protein>
    <submittedName>
        <fullName evidence="3">Hydrogenase maturation factor HoxX</fullName>
    </submittedName>
</protein>
<dbReference type="Gene3D" id="3.90.226.10">
    <property type="entry name" value="2-enoyl-CoA Hydratase, Chain A, domain 1"/>
    <property type="match status" value="1"/>
</dbReference>
<dbReference type="InterPro" id="IPR001753">
    <property type="entry name" value="Enoyl-CoA_hydra/iso"/>
</dbReference>
<feature type="domain" description="Formyl transferase C-terminal" evidence="2">
    <location>
        <begin position="175"/>
        <end position="259"/>
    </location>
</feature>
<evidence type="ECO:0000259" key="2">
    <source>
        <dbReference type="Pfam" id="PF02911"/>
    </source>
</evidence>
<dbReference type="Pfam" id="PF02911">
    <property type="entry name" value="Formyl_trans_C"/>
    <property type="match status" value="1"/>
</dbReference>
<dbReference type="InterPro" id="IPR029045">
    <property type="entry name" value="ClpP/crotonase-like_dom_sf"/>
</dbReference>
<reference evidence="3 4" key="1">
    <citation type="submission" date="2023-03" db="EMBL/GenBank/DDBJ databases">
        <authorList>
            <person name="Pearce D."/>
        </authorList>
    </citation>
    <scope>NUCLEOTIDE SEQUENCE [LARGE SCALE GENOMIC DNA]</scope>
    <source>
        <strain evidence="3">Msz</strain>
    </source>
</reference>
<evidence type="ECO:0000259" key="1">
    <source>
        <dbReference type="Pfam" id="PF00551"/>
    </source>
</evidence>
<dbReference type="PIRSF" id="PIRSF006787">
    <property type="entry name" value="Hydrgn_mat_HoxX"/>
    <property type="match status" value="1"/>
</dbReference>
<evidence type="ECO:0000313" key="3">
    <source>
        <dbReference type="EMBL" id="CAI8717407.1"/>
    </source>
</evidence>
<dbReference type="CDD" id="cd06558">
    <property type="entry name" value="crotonase-like"/>
    <property type="match status" value="1"/>
</dbReference>
<accession>A0ABN8WZ34</accession>
<dbReference type="PANTHER" id="PTHR43388">
    <property type="entry name" value="HYDROGENASE MATURATION FACTOR HOXX"/>
    <property type="match status" value="1"/>
</dbReference>
<gene>
    <name evidence="3" type="primary">hoxX</name>
    <name evidence="3" type="ORF">MSZNOR_0023</name>
</gene>
<keyword evidence="4" id="KW-1185">Reference proteome</keyword>
<dbReference type="SUPFAM" id="SSF52096">
    <property type="entry name" value="ClpP/crotonase"/>
    <property type="match status" value="1"/>
</dbReference>